<dbReference type="Gene3D" id="3.30.559.10">
    <property type="entry name" value="Chloramphenicol acetyltransferase-like domain"/>
    <property type="match status" value="2"/>
</dbReference>
<dbReference type="InterPro" id="IPR042099">
    <property type="entry name" value="ANL_N_sf"/>
</dbReference>
<dbReference type="SUPFAM" id="SSF53474">
    <property type="entry name" value="alpha/beta-Hydrolases"/>
    <property type="match status" value="1"/>
</dbReference>
<keyword evidence="3" id="KW-0596">Phosphopantetheine</keyword>
<accession>A0AAD0VHS5</accession>
<dbReference type="CDD" id="cd17646">
    <property type="entry name" value="A_NRPS_AB3403-like"/>
    <property type="match status" value="1"/>
</dbReference>
<dbReference type="SMART" id="SM00823">
    <property type="entry name" value="PKS_PP"/>
    <property type="match status" value="2"/>
</dbReference>
<dbReference type="Gene3D" id="2.30.38.10">
    <property type="entry name" value="Luciferase, Domain 3"/>
    <property type="match status" value="1"/>
</dbReference>
<dbReference type="CDD" id="cd12117">
    <property type="entry name" value="A_NRPS_Srf_like"/>
    <property type="match status" value="1"/>
</dbReference>
<dbReference type="Pfam" id="PF00501">
    <property type="entry name" value="AMP-binding"/>
    <property type="match status" value="2"/>
</dbReference>
<feature type="region of interest" description="Disordered" evidence="5">
    <location>
        <begin position="984"/>
        <end position="1007"/>
    </location>
</feature>
<dbReference type="GO" id="GO:0043041">
    <property type="term" value="P:amino acid activation for nonribosomal peptide biosynthetic process"/>
    <property type="evidence" value="ECO:0007669"/>
    <property type="project" value="TreeGrafter"/>
</dbReference>
<dbReference type="Pfam" id="PF00668">
    <property type="entry name" value="Condensation"/>
    <property type="match status" value="2"/>
</dbReference>
<dbReference type="InterPro" id="IPR029058">
    <property type="entry name" value="AB_hydrolase_fold"/>
</dbReference>
<dbReference type="Pfam" id="PF00975">
    <property type="entry name" value="Thioesterase"/>
    <property type="match status" value="1"/>
</dbReference>
<evidence type="ECO:0000256" key="4">
    <source>
        <dbReference type="ARBA" id="ARBA00022553"/>
    </source>
</evidence>
<dbReference type="FunFam" id="1.10.1200.10:FF:000005">
    <property type="entry name" value="Nonribosomal peptide synthetase 1"/>
    <property type="match status" value="2"/>
</dbReference>
<dbReference type="Gene3D" id="3.30.559.30">
    <property type="entry name" value="Nonribosomal peptide synthetase, condensation domain"/>
    <property type="match status" value="2"/>
</dbReference>
<name>A0AAD0VHS5_9ACTN</name>
<comment type="cofactor">
    <cofactor evidence="1">
        <name>pantetheine 4'-phosphate</name>
        <dbReference type="ChEBI" id="CHEBI:47942"/>
    </cofactor>
</comment>
<feature type="domain" description="Carrier" evidence="6">
    <location>
        <begin position="1006"/>
        <end position="1080"/>
    </location>
</feature>
<evidence type="ECO:0000256" key="5">
    <source>
        <dbReference type="SAM" id="MobiDB-lite"/>
    </source>
</evidence>
<feature type="domain" description="Carrier" evidence="6">
    <location>
        <begin position="2051"/>
        <end position="2126"/>
    </location>
</feature>
<dbReference type="Gene3D" id="3.40.50.980">
    <property type="match status" value="2"/>
</dbReference>
<protein>
    <submittedName>
        <fullName evidence="7">Amino acid adenylation domain-containing protein</fullName>
    </submittedName>
</protein>
<dbReference type="GO" id="GO:0008610">
    <property type="term" value="P:lipid biosynthetic process"/>
    <property type="evidence" value="ECO:0007669"/>
    <property type="project" value="UniProtKB-ARBA"/>
</dbReference>
<dbReference type="PROSITE" id="PS00012">
    <property type="entry name" value="PHOSPHOPANTETHEINE"/>
    <property type="match status" value="2"/>
</dbReference>
<dbReference type="InterPro" id="IPR006162">
    <property type="entry name" value="Ppantetheine_attach_site"/>
</dbReference>
<dbReference type="FunFam" id="3.40.50.12780:FF:000012">
    <property type="entry name" value="Non-ribosomal peptide synthetase"/>
    <property type="match status" value="2"/>
</dbReference>
<dbReference type="GO" id="GO:0005737">
    <property type="term" value="C:cytoplasm"/>
    <property type="evidence" value="ECO:0007669"/>
    <property type="project" value="TreeGrafter"/>
</dbReference>
<dbReference type="FunFam" id="2.30.38.10:FF:000001">
    <property type="entry name" value="Non-ribosomal peptide synthetase PvdI"/>
    <property type="match status" value="1"/>
</dbReference>
<dbReference type="Gene3D" id="3.40.50.1820">
    <property type="entry name" value="alpha/beta hydrolase"/>
    <property type="match status" value="1"/>
</dbReference>
<dbReference type="InterPro" id="IPR020845">
    <property type="entry name" value="AMP-binding_CS"/>
</dbReference>
<dbReference type="CDD" id="cd19531">
    <property type="entry name" value="LCL_NRPS-like"/>
    <property type="match status" value="1"/>
</dbReference>
<evidence type="ECO:0000313" key="7">
    <source>
        <dbReference type="EMBL" id="AXI75306.1"/>
    </source>
</evidence>
<dbReference type="GO" id="GO:0003824">
    <property type="term" value="F:catalytic activity"/>
    <property type="evidence" value="ECO:0007669"/>
    <property type="project" value="InterPro"/>
</dbReference>
<dbReference type="Pfam" id="PF00550">
    <property type="entry name" value="PP-binding"/>
    <property type="match status" value="2"/>
</dbReference>
<dbReference type="SUPFAM" id="SSF47336">
    <property type="entry name" value="ACP-like"/>
    <property type="match status" value="2"/>
</dbReference>
<keyword evidence="4" id="KW-0597">Phosphoprotein</keyword>
<dbReference type="NCBIfam" id="TIGR01733">
    <property type="entry name" value="AA-adenyl-dom"/>
    <property type="match status" value="2"/>
</dbReference>
<reference evidence="7 8" key="1">
    <citation type="submission" date="2018-07" db="EMBL/GenBank/DDBJ databases">
        <title>Complete genome sequence of soil actinomycete Streptomyces cavourensis tj430.</title>
        <authorList>
            <person name="Wang P."/>
            <person name="Huang Y."/>
        </authorList>
    </citation>
    <scope>NUCLEOTIDE SEQUENCE [LARGE SCALE GENOMIC DNA]</scope>
    <source>
        <strain evidence="7 8">TJ430</strain>
    </source>
</reference>
<dbReference type="InterPro" id="IPR001031">
    <property type="entry name" value="Thioesterase"/>
</dbReference>
<comment type="similarity">
    <text evidence="2">Belongs to the ATP-dependent AMP-binding enzyme family.</text>
</comment>
<organism evidence="7 8">
    <name type="scientific">Streptomyces cavourensis</name>
    <dbReference type="NCBI Taxonomy" id="67258"/>
    <lineage>
        <taxon>Bacteria</taxon>
        <taxon>Bacillati</taxon>
        <taxon>Actinomycetota</taxon>
        <taxon>Actinomycetes</taxon>
        <taxon>Kitasatosporales</taxon>
        <taxon>Streptomycetaceae</taxon>
        <taxon>Streptomyces</taxon>
    </lineage>
</organism>
<feature type="compositionally biased region" description="Basic and acidic residues" evidence="5">
    <location>
        <begin position="984"/>
        <end position="1001"/>
    </location>
</feature>
<evidence type="ECO:0000256" key="2">
    <source>
        <dbReference type="ARBA" id="ARBA00006432"/>
    </source>
</evidence>
<gene>
    <name evidence="7" type="ORF">DTW94_31350</name>
</gene>
<evidence type="ECO:0000259" key="6">
    <source>
        <dbReference type="PROSITE" id="PS50075"/>
    </source>
</evidence>
<dbReference type="InterPro" id="IPR001242">
    <property type="entry name" value="Condensation_dom"/>
</dbReference>
<dbReference type="InterPro" id="IPR045851">
    <property type="entry name" value="AMP-bd_C_sf"/>
</dbReference>
<dbReference type="FunFam" id="3.30.300.30:FF:000010">
    <property type="entry name" value="Enterobactin synthetase component F"/>
    <property type="match status" value="1"/>
</dbReference>
<proteinExistence type="inferred from homology"/>
<dbReference type="InterPro" id="IPR000873">
    <property type="entry name" value="AMP-dep_synth/lig_dom"/>
</dbReference>
<dbReference type="InterPro" id="IPR010071">
    <property type="entry name" value="AA_adenyl_dom"/>
</dbReference>
<dbReference type="FunFam" id="3.40.50.980:FF:000001">
    <property type="entry name" value="Non-ribosomal peptide synthetase"/>
    <property type="match status" value="2"/>
</dbReference>
<dbReference type="Gene3D" id="3.40.50.12780">
    <property type="entry name" value="N-terminal domain of ligase-like"/>
    <property type="match status" value="1"/>
</dbReference>
<evidence type="ECO:0000256" key="3">
    <source>
        <dbReference type="ARBA" id="ARBA00022450"/>
    </source>
</evidence>
<dbReference type="RefSeq" id="WP_114933722.1">
    <property type="nucleotide sequence ID" value="NZ_CP030930.1"/>
</dbReference>
<dbReference type="InterPro" id="IPR036736">
    <property type="entry name" value="ACP-like_sf"/>
</dbReference>
<evidence type="ECO:0000313" key="8">
    <source>
        <dbReference type="Proteomes" id="UP000253779"/>
    </source>
</evidence>
<dbReference type="FunFam" id="3.30.300.30:FF:000015">
    <property type="entry name" value="Nonribosomal peptide synthase SidD"/>
    <property type="match status" value="1"/>
</dbReference>
<dbReference type="GO" id="GO:0017000">
    <property type="term" value="P:antibiotic biosynthetic process"/>
    <property type="evidence" value="ECO:0007669"/>
    <property type="project" value="UniProtKB-ARBA"/>
</dbReference>
<dbReference type="FunFam" id="3.40.50.980:FF:000002">
    <property type="entry name" value="Enterobactin synthetase component F"/>
    <property type="match status" value="1"/>
</dbReference>
<dbReference type="PROSITE" id="PS50075">
    <property type="entry name" value="CARRIER"/>
    <property type="match status" value="2"/>
</dbReference>
<dbReference type="Gene3D" id="3.30.300.30">
    <property type="match status" value="2"/>
</dbReference>
<evidence type="ECO:0000256" key="1">
    <source>
        <dbReference type="ARBA" id="ARBA00001957"/>
    </source>
</evidence>
<dbReference type="SUPFAM" id="SSF56801">
    <property type="entry name" value="Acetyl-CoA synthetase-like"/>
    <property type="match status" value="2"/>
</dbReference>
<dbReference type="PANTHER" id="PTHR45527">
    <property type="entry name" value="NONRIBOSOMAL PEPTIDE SYNTHETASE"/>
    <property type="match status" value="1"/>
</dbReference>
<dbReference type="InterPro" id="IPR025110">
    <property type="entry name" value="AMP-bd_C"/>
</dbReference>
<dbReference type="PROSITE" id="PS00455">
    <property type="entry name" value="AMP_BINDING"/>
    <property type="match status" value="2"/>
</dbReference>
<dbReference type="Pfam" id="PF13193">
    <property type="entry name" value="AMP-binding_C"/>
    <property type="match status" value="2"/>
</dbReference>
<dbReference type="Gene3D" id="1.10.1200.10">
    <property type="entry name" value="ACP-like"/>
    <property type="match status" value="2"/>
</dbReference>
<dbReference type="InterPro" id="IPR023213">
    <property type="entry name" value="CAT-like_dom_sf"/>
</dbReference>
<dbReference type="InterPro" id="IPR020806">
    <property type="entry name" value="PKS_PP-bd"/>
</dbReference>
<dbReference type="GO" id="GO:0044550">
    <property type="term" value="P:secondary metabolite biosynthetic process"/>
    <property type="evidence" value="ECO:0007669"/>
    <property type="project" value="UniProtKB-ARBA"/>
</dbReference>
<dbReference type="GO" id="GO:0031177">
    <property type="term" value="F:phosphopantetheine binding"/>
    <property type="evidence" value="ECO:0007669"/>
    <property type="project" value="InterPro"/>
</dbReference>
<dbReference type="PANTHER" id="PTHR45527:SF1">
    <property type="entry name" value="FATTY ACID SYNTHASE"/>
    <property type="match status" value="1"/>
</dbReference>
<dbReference type="SUPFAM" id="SSF52777">
    <property type="entry name" value="CoA-dependent acyltransferases"/>
    <property type="match status" value="4"/>
</dbReference>
<dbReference type="SMART" id="SM01294">
    <property type="entry name" value="PKS_PP_betabranch"/>
    <property type="match status" value="1"/>
</dbReference>
<dbReference type="EMBL" id="CP030930">
    <property type="protein sequence ID" value="AXI75306.1"/>
    <property type="molecule type" value="Genomic_DNA"/>
</dbReference>
<dbReference type="InterPro" id="IPR009081">
    <property type="entry name" value="PP-bd_ACP"/>
</dbReference>
<dbReference type="Proteomes" id="UP000253779">
    <property type="component" value="Chromosome"/>
</dbReference>
<feature type="region of interest" description="Disordered" evidence="5">
    <location>
        <begin position="22"/>
        <end position="41"/>
    </location>
</feature>
<sequence length="2407" mass="258809">MTHQTLDPADLRARLLRQRLRGAATPAPSDGIPRAGRGGPLPLSSAQQRLWVLDRLSPGSTTYLMTAALRLRGPLAPGALRGALDALVTRHEVLRTRYEVVDGDPVQIVDAPAPVDLVEEDLTGLDPADRARRLAVLGTSGRRPVDLAEGPVFRAVLARCSAEEHALFLTVHHIAADGRSEELMVRELMADYRRLSAGEEHPEPAPPALQYADFAVWQRARLTEEKLRAGLDHWRGRLAGLAPLELPTDRPRPAVRDERGAVAPFTVPADVARRLSRLASERGATPFMAALAAFQVLLGRYSGSTDIAVGTPVSGRDRTETQDMLGLFLNTLVLRTDLSGAPGFGEVLNRVREGSLDDYGHQEVPFERLVDALAPERDPSRTPLFGAMFLWEGADGQPSGADAGGAETLVVERLAVGETTAKFDLTLSVSEQPDGSLSGGLNYATALFDAATAARMADHFVRLLSAAVAEPDVPVAELELMSPAELEQVVHRWNDTAVPFPTGTLHGLFEAQAAATPDAVAVADEDGTLGYAELDRRAEAVADALRALGAGPGTVTGVCLERSRGLLVALLGVLKAGSAYLPLEPDLPPERRRYMLSDSGARVVLTDTGASPGGVPEAVAVLPLARGGMLPDGAPALPGGSSGPDDAAYVIYTSGSTGRPKGVLVEHRAIVNRLHWMQREFGLDATDRVLQKTPMGFDVSVWEFFWPVITGATLVMARPGGHRDPAYLARTIAEQSITTLHFVPSMLRAFLAGPVPALPSVRRVVCSGEALPGDLVTASVERLGVAPHNLYGPTEAAVDVTHAPCVPGRRVTIGRPIANTRTYIVDAALRPVPVGVPGELLLGGVQLARGYPGRPALTADRFVPDPFGGEPGARLYRTGDLARHLPDGSIDYLGRMDHQVKIRGQRIELGEIEEVLHEHPSVTAAAVTVHDGRLVAHLVGHPSPEAGAPDTDAVRTWLRERLPDAMVPGDWTVLDALPLTASGKTDRKALPAPDRSRESRAGEYTAPRTPVERTIAEELAAALDLDRVGVHDRFFDLGGDSIRAIRAVGALTARGLALSVQHLFTHPTVAQLATVATETTGTGQGPELVAPFTLLDPADLERLPDGLADAYPLGEVQAGMVYELLADPDANTYQNVSSFHFTDDGPFDLPALREAIRRLVDRHEILRTSFRLSGFSGPLQLVHEKAGAEVGFTDLRELDPAGQRAAIAEFRAAEQRVPFDLERAPLLRYHVHRTGERTWTLTHTECHAILDGWSHHSVIQEIRADYGRIREDADCAVTPPPRARYADFIALERQALESSGDRAFWQSRIDGFPRLELPAPTALAEADGPAHEARVSWAGLDPELRALAARTGTSLKTVLYTAHLTLLGLISGQRRFFAGAVCNGRPELPDGDEVRGMYLNTVPFAVDLEAPSWEELLRAVFAEEAAVWPHRRYPLPAMQREWGAGVPLVDVIFGYLDFHVLDQSGSAPEAVTDSSPNEFTFDVWTFPGELRMTCRPGWADRARLETMAATFVEVLRTMAERPESSPASFRAVGLTGVATGPAPRPLPPEVTLPELIGRGADPGAVALVDRGSTVTYGQLEERANRFARLLRARGVRAEDPVAVCLERGAETVVALLGVVKAGGCYVPVDPEYPEERIGYLLSDSGARLLVTRSDLAGRLPGNVPTVLLDTARDELEAQSPTAPETGVSPDNTAYVIYTSGSTGRPKGVQVTHRNVVRLVHGENHAGIGPRDTVLVVSPLAFDASAFELWGTLANGGRLAFAPPGTPTTAGLAEVLREHGVTVAFLTTSLFHLMVESCPEALTGLRTLLTGGDVLSSGRVRAALGHGLRVSNMYGPTECTTFATGQHALTLEQTDRPIPIGPPIAHTTALVTDENLVPVPYGVAGELLLGGPGVARGYLGRPELTADRFVPDPTGTWPGGRLYRTGDLVRQDPDGVLHFLGRRDHQVKVRGHRIELGEVEAGLSGLPGVHEAAAAVRPGPDGDKQLVGYIVPEEHSGFDPALLRSALRAKVPGFLVPSAWVRLDELPLNANGKLDRAALPAPDGGTGGEVVAPRTAAERALAEVWAEVLNLERVGVHDDFFLLGGHSLLILRAIALLRERHGLELTVRAFVEHHTLDAIAAAAERGDYGDTSRTALMWLRAEGDRAPLFCVHPGGGSAHWYQRLLPHLAPDLPVAALEWPGLQSGPGLPVPTAAEMAQRYVAEIRAASPHGPYRLLGWCGGSGITAEMADRLRADGEEVTFVLLDPGLDSHERQGLWEEFRLIESCTAKLEELASAGPEKDTGALREEILKLLDHLVDDADPETGIVLPERNGADVWLPSARIWREVMEMTLTYRHHHVPGTLHLIISDELARGEHEVALGQSYEEYLSRWRELNSGVEVHRVPGDHFGVMRLPHVTSLAATLASVLD</sequence>